<keyword evidence="2" id="KW-0812">Transmembrane</keyword>
<evidence type="ECO:0000256" key="2">
    <source>
        <dbReference type="SAM" id="Phobius"/>
    </source>
</evidence>
<gene>
    <name evidence="3" type="ORF">I9080_001038</name>
</gene>
<proteinExistence type="predicted"/>
<dbReference type="EMBL" id="DACTCB010000003">
    <property type="protein sequence ID" value="HAT4307270.1"/>
    <property type="molecule type" value="Genomic_DNA"/>
</dbReference>
<feature type="transmembrane region" description="Helical" evidence="2">
    <location>
        <begin position="70"/>
        <end position="89"/>
    </location>
</feature>
<protein>
    <submittedName>
        <fullName evidence="3">Uncharacterized protein</fullName>
    </submittedName>
</protein>
<dbReference type="AlphaFoldDB" id="A0A8H9QW34"/>
<evidence type="ECO:0000256" key="1">
    <source>
        <dbReference type="SAM" id="MobiDB-lite"/>
    </source>
</evidence>
<evidence type="ECO:0000313" key="3">
    <source>
        <dbReference type="EMBL" id="HAT4307270.1"/>
    </source>
</evidence>
<keyword evidence="2" id="KW-1133">Transmembrane helix</keyword>
<feature type="transmembrane region" description="Helical" evidence="2">
    <location>
        <begin position="27"/>
        <end position="49"/>
    </location>
</feature>
<name>A0A8H9QW34_CLOPF</name>
<keyword evidence="2" id="KW-0472">Membrane</keyword>
<dbReference type="Proteomes" id="UP000859547">
    <property type="component" value="Unassembled WGS sequence"/>
</dbReference>
<reference evidence="3" key="1">
    <citation type="journal article" date="2018" name="Genome Biol.">
        <title>SKESA: strategic k-mer extension for scrupulous assemblies.</title>
        <authorList>
            <person name="Souvorov A."/>
            <person name="Agarwala R."/>
            <person name="Lipman D.J."/>
        </authorList>
    </citation>
    <scope>NUCLEOTIDE SEQUENCE</scope>
    <source>
        <strain evidence="3">C8</strain>
    </source>
</reference>
<reference evidence="3" key="2">
    <citation type="submission" date="2020-07" db="EMBL/GenBank/DDBJ databases">
        <authorList>
            <consortium name="NCBI Pathogen Detection Project"/>
        </authorList>
    </citation>
    <scope>NUCLEOTIDE SEQUENCE</scope>
    <source>
        <strain evidence="3">C8</strain>
    </source>
</reference>
<comment type="caution">
    <text evidence="3">The sequence shown here is derived from an EMBL/GenBank/DDBJ whole genome shotgun (WGS) entry which is preliminary data.</text>
</comment>
<accession>A0A8H9QW34</accession>
<organism evidence="3">
    <name type="scientific">Clostridium perfringens</name>
    <dbReference type="NCBI Taxonomy" id="1502"/>
    <lineage>
        <taxon>Bacteria</taxon>
        <taxon>Bacillati</taxon>
        <taxon>Bacillota</taxon>
        <taxon>Clostridia</taxon>
        <taxon>Eubacteriales</taxon>
        <taxon>Clostridiaceae</taxon>
        <taxon>Clostridium</taxon>
    </lineage>
</organism>
<feature type="region of interest" description="Disordered" evidence="1">
    <location>
        <begin position="90"/>
        <end position="113"/>
    </location>
</feature>
<sequence length="113" mass="12285">MDMLLGLIVLVVGTGLAILINRLYHKMFDVVYFGCGAVATEWVVCFIIGTTITEFLVKSFSGVLIFGFKILKWILIGAVILAVIGLITGKLGGNEEDNNKEISDNSEASDKEE</sequence>